<dbReference type="Gene3D" id="3.30.300.160">
    <property type="entry name" value="Type II secretion system, protein E, N-terminal domain"/>
    <property type="match status" value="1"/>
</dbReference>
<dbReference type="GO" id="GO:0009297">
    <property type="term" value="P:pilus assembly"/>
    <property type="evidence" value="ECO:0007669"/>
    <property type="project" value="InterPro"/>
</dbReference>
<comment type="similarity">
    <text evidence="2">Belongs to the GSP E family.</text>
</comment>
<dbReference type="FunFam" id="3.40.50.300:FF:000398">
    <property type="entry name" value="Type IV pilus assembly ATPase PilB"/>
    <property type="match status" value="1"/>
</dbReference>
<dbReference type="GO" id="GO:0016887">
    <property type="term" value="F:ATP hydrolysis activity"/>
    <property type="evidence" value="ECO:0007669"/>
    <property type="project" value="InterPro"/>
</dbReference>
<dbReference type="GO" id="GO:0005886">
    <property type="term" value="C:plasma membrane"/>
    <property type="evidence" value="ECO:0007669"/>
    <property type="project" value="TreeGrafter"/>
</dbReference>
<comment type="subcellular location">
    <subcellularLocation>
        <location evidence="1">Cytoplasm</location>
    </subcellularLocation>
</comment>
<organism evidence="7 8">
    <name type="scientific">Candidatus Saccharicenans subterraneus</name>
    <dbReference type="NCBI Taxonomy" id="2508984"/>
    <lineage>
        <taxon>Bacteria</taxon>
        <taxon>Candidatus Aminicenantota</taxon>
        <taxon>Candidatus Aminicenantia</taxon>
        <taxon>Candidatus Aminicenantales</taxon>
        <taxon>Candidatus Saccharicenantaceae</taxon>
        <taxon>Candidatus Saccharicenans</taxon>
    </lineage>
</organism>
<evidence type="ECO:0000256" key="2">
    <source>
        <dbReference type="ARBA" id="ARBA00006611"/>
    </source>
</evidence>
<dbReference type="InterPro" id="IPR001482">
    <property type="entry name" value="T2SS/T4SS_dom"/>
</dbReference>
<dbReference type="EMBL" id="QUAH01000004">
    <property type="protein sequence ID" value="RFT16267.1"/>
    <property type="molecule type" value="Genomic_DNA"/>
</dbReference>
<evidence type="ECO:0000256" key="4">
    <source>
        <dbReference type="ARBA" id="ARBA00022741"/>
    </source>
</evidence>
<dbReference type="FunFam" id="3.30.300.160:FF:000002">
    <property type="entry name" value="Type II secretion system protein E"/>
    <property type="match status" value="1"/>
</dbReference>
<comment type="caution">
    <text evidence="7">The sequence shown here is derived from an EMBL/GenBank/DDBJ whole genome shotgun (WGS) entry which is preliminary data.</text>
</comment>
<gene>
    <name evidence="7" type="ORF">OP8BY_1871</name>
</gene>
<keyword evidence="3" id="KW-0963">Cytoplasm</keyword>
<dbReference type="PROSITE" id="PS00662">
    <property type="entry name" value="T2SP_E"/>
    <property type="match status" value="1"/>
</dbReference>
<dbReference type="SUPFAM" id="SSF160246">
    <property type="entry name" value="EspE N-terminal domain-like"/>
    <property type="match status" value="1"/>
</dbReference>
<dbReference type="SUPFAM" id="SSF52540">
    <property type="entry name" value="P-loop containing nucleoside triphosphate hydrolases"/>
    <property type="match status" value="1"/>
</dbReference>
<dbReference type="CDD" id="cd01129">
    <property type="entry name" value="PulE-GspE-like"/>
    <property type="match status" value="1"/>
</dbReference>
<dbReference type="Proteomes" id="UP000257323">
    <property type="component" value="Unassembled WGS sequence"/>
</dbReference>
<dbReference type="PANTHER" id="PTHR30258:SF1">
    <property type="entry name" value="PROTEIN TRANSPORT PROTEIN HOFB HOMOLOG"/>
    <property type="match status" value="1"/>
</dbReference>
<evidence type="ECO:0000259" key="6">
    <source>
        <dbReference type="PROSITE" id="PS00662"/>
    </source>
</evidence>
<accession>A0A3E2BNQ5</accession>
<dbReference type="Gene3D" id="3.30.450.90">
    <property type="match status" value="1"/>
</dbReference>
<evidence type="ECO:0000256" key="3">
    <source>
        <dbReference type="ARBA" id="ARBA00022490"/>
    </source>
</evidence>
<dbReference type="NCBIfam" id="TIGR02538">
    <property type="entry name" value="type_IV_pilB"/>
    <property type="match status" value="1"/>
</dbReference>
<dbReference type="InterPro" id="IPR037257">
    <property type="entry name" value="T2SS_E_N_sf"/>
</dbReference>
<dbReference type="Pfam" id="PF00437">
    <property type="entry name" value="T2SSE"/>
    <property type="match status" value="1"/>
</dbReference>
<dbReference type="AlphaFoldDB" id="A0A3E2BNQ5"/>
<dbReference type="InterPro" id="IPR007831">
    <property type="entry name" value="T2SS_GspE_N"/>
</dbReference>
<dbReference type="GO" id="GO:0005524">
    <property type="term" value="F:ATP binding"/>
    <property type="evidence" value="ECO:0007669"/>
    <property type="project" value="UniProtKB-KW"/>
</dbReference>
<sequence length="578" mass="65377">MASKLGDILLREKIIDSDQLKQALDYQKKNNLPVSSALVALGFVTEEEIAQALSRQLGYPYIDLDQFEVFPEVISLIPADVAKKYMVMPIHKIKSFLTLAMVDPTDLEVIEDIRFRTSLSIQPVISTETGVMNAINKYYGASDALKVKILIKDIELADEGRVNVIDETELKNDYDITELEQASNEAPIITLVNQTFIDAIKRGASDVHFEPYEQQFRIRYRIDGDLYEIADLPMKFKNPVLSRVKILANMDIAEKRLPQDGRIKMRVKLENGKKKEVDMRVSSLPTMFGEKIVARILDKEMLRLDLTQLGFEPESLEIFQEAIHRPWGIILVTGPTGSGKTNTLYSAISTLNTPDVNIMTAEDPVEFYIPGINQVQIKEEIGLTFANALRSFLRQDPDIMLVGEIRDFDTIDVAIKAALTGHLVFSTVHTNDAPSTISRLINMNVEPFLIADSVVLIVAQRLVRRLCKKCCEPHDLPKRALLDMGYGENEVDDLHIFKARGCEGCNNTGYKGRTALFEVMKITDEIKEMILNRSTTREIKRRALENGMITLRRSGLIKIKNGITSVEEVLRETVRDWD</sequence>
<dbReference type="GO" id="GO:0005737">
    <property type="term" value="C:cytoplasm"/>
    <property type="evidence" value="ECO:0007669"/>
    <property type="project" value="UniProtKB-SubCell"/>
</dbReference>
<evidence type="ECO:0000256" key="5">
    <source>
        <dbReference type="ARBA" id="ARBA00022840"/>
    </source>
</evidence>
<reference evidence="7 8" key="1">
    <citation type="submission" date="2018-08" db="EMBL/GenBank/DDBJ databases">
        <title>Genome analysis of the thermophilic bacterium of the candidate phylum Aminicenantes from deep subsurface aquifer revealed its physiology and ecological role.</title>
        <authorList>
            <person name="Kadnikov V.V."/>
            <person name="Mardanov A.V."/>
            <person name="Beletsky A.V."/>
            <person name="Karnachuk O.V."/>
            <person name="Ravin N.V."/>
        </authorList>
    </citation>
    <scope>NUCLEOTIDE SEQUENCE [LARGE SCALE GENOMIC DNA]</scope>
    <source>
        <strain evidence="7">BY38</strain>
    </source>
</reference>
<dbReference type="InterPro" id="IPR013374">
    <property type="entry name" value="ATPase_typ4_pilus-assembl_PilB"/>
</dbReference>
<dbReference type="InterPro" id="IPR027417">
    <property type="entry name" value="P-loop_NTPase"/>
</dbReference>
<dbReference type="PANTHER" id="PTHR30258">
    <property type="entry name" value="TYPE II SECRETION SYSTEM PROTEIN GSPE-RELATED"/>
    <property type="match status" value="1"/>
</dbReference>
<keyword evidence="4" id="KW-0547">Nucleotide-binding</keyword>
<evidence type="ECO:0000313" key="8">
    <source>
        <dbReference type="Proteomes" id="UP000257323"/>
    </source>
</evidence>
<evidence type="ECO:0000313" key="7">
    <source>
        <dbReference type="EMBL" id="RFT16267.1"/>
    </source>
</evidence>
<name>A0A3E2BNQ5_9BACT</name>
<feature type="domain" description="Bacterial type II secretion system protein E" evidence="6">
    <location>
        <begin position="393"/>
        <end position="407"/>
    </location>
</feature>
<keyword evidence="5" id="KW-0067">ATP-binding</keyword>
<protein>
    <submittedName>
        <fullName evidence="7">Type IV fimbrial assembly, ATPase PilB</fullName>
    </submittedName>
</protein>
<dbReference type="Gene3D" id="3.40.50.300">
    <property type="entry name" value="P-loop containing nucleotide triphosphate hydrolases"/>
    <property type="match status" value="1"/>
</dbReference>
<proteinExistence type="inferred from homology"/>
<evidence type="ECO:0000256" key="1">
    <source>
        <dbReference type="ARBA" id="ARBA00004496"/>
    </source>
</evidence>
<dbReference type="Pfam" id="PF05157">
    <property type="entry name" value="MshEN"/>
    <property type="match status" value="1"/>
</dbReference>
<dbReference type="FunFam" id="3.30.450.90:FF:000001">
    <property type="entry name" value="Type II secretion system ATPase GspE"/>
    <property type="match status" value="1"/>
</dbReference>